<dbReference type="EMBL" id="NQVE01000093">
    <property type="protein sequence ID" value="RAL49061.1"/>
    <property type="molecule type" value="Genomic_DNA"/>
</dbReference>
<feature type="domain" description="Replication protein A 70 kDa DNA-binding subunit B/D first OB fold" evidence="1">
    <location>
        <begin position="1"/>
        <end position="63"/>
    </location>
</feature>
<dbReference type="Pfam" id="PF02721">
    <property type="entry name" value="DUF223"/>
    <property type="match status" value="1"/>
</dbReference>
<dbReference type="SUPFAM" id="SSF50249">
    <property type="entry name" value="Nucleic acid-binding proteins"/>
    <property type="match status" value="1"/>
</dbReference>
<organism evidence="2 3">
    <name type="scientific">Cuscuta australis</name>
    <dbReference type="NCBI Taxonomy" id="267555"/>
    <lineage>
        <taxon>Eukaryota</taxon>
        <taxon>Viridiplantae</taxon>
        <taxon>Streptophyta</taxon>
        <taxon>Embryophyta</taxon>
        <taxon>Tracheophyta</taxon>
        <taxon>Spermatophyta</taxon>
        <taxon>Magnoliopsida</taxon>
        <taxon>eudicotyledons</taxon>
        <taxon>Gunneridae</taxon>
        <taxon>Pentapetalae</taxon>
        <taxon>asterids</taxon>
        <taxon>lamiids</taxon>
        <taxon>Solanales</taxon>
        <taxon>Convolvulaceae</taxon>
        <taxon>Cuscuteae</taxon>
        <taxon>Cuscuta</taxon>
        <taxon>Cuscuta subgen. Grammica</taxon>
        <taxon>Cuscuta sect. Cleistogrammica</taxon>
    </lineage>
</organism>
<evidence type="ECO:0000259" key="1">
    <source>
        <dbReference type="Pfam" id="PF02721"/>
    </source>
</evidence>
<dbReference type="Proteomes" id="UP000249390">
    <property type="component" value="Unassembled WGS sequence"/>
</dbReference>
<evidence type="ECO:0000313" key="2">
    <source>
        <dbReference type="EMBL" id="RAL49061.1"/>
    </source>
</evidence>
<name>A0A328DXZ2_9ASTE</name>
<gene>
    <name evidence="2" type="ORF">DM860_015052</name>
</gene>
<comment type="caution">
    <text evidence="2">The sequence shown here is derived from an EMBL/GenBank/DDBJ whole genome shotgun (WGS) entry which is preliminary data.</text>
</comment>
<dbReference type="InterPro" id="IPR003871">
    <property type="entry name" value="RFA1B/D_OB_1st"/>
</dbReference>
<reference evidence="2 3" key="1">
    <citation type="submission" date="2018-06" db="EMBL/GenBank/DDBJ databases">
        <title>The Genome of Cuscuta australis (Dodder) Provides Insight into the Evolution of Plant Parasitism.</title>
        <authorList>
            <person name="Liu H."/>
        </authorList>
    </citation>
    <scope>NUCLEOTIDE SEQUENCE [LARGE SCALE GENOMIC DNA]</scope>
    <source>
        <strain evidence="3">cv. Yunnan</strain>
        <tissue evidence="2">Vines</tissue>
    </source>
</reference>
<dbReference type="InterPro" id="IPR012340">
    <property type="entry name" value="NA-bd_OB-fold"/>
</dbReference>
<dbReference type="Gene3D" id="2.40.50.140">
    <property type="entry name" value="Nucleic acid-binding proteins"/>
    <property type="match status" value="1"/>
</dbReference>
<dbReference type="AlphaFoldDB" id="A0A328DXZ2"/>
<protein>
    <recommendedName>
        <fullName evidence="1">Replication protein A 70 kDa DNA-binding subunit B/D first OB fold domain-containing protein</fullName>
    </recommendedName>
</protein>
<evidence type="ECO:0000313" key="3">
    <source>
        <dbReference type="Proteomes" id="UP000249390"/>
    </source>
</evidence>
<sequence length="97" mass="11492">MDIVFHDRFGTRIHGKVNNPELEYFENRIKEGEVCALKNFCVTANFPTYKTCRHPWLLVFTSHNFYMNMNSRPFLRFMFDFEPFESIGECVVIVGSN</sequence>
<proteinExistence type="predicted"/>
<accession>A0A328DXZ2</accession>
<keyword evidence="3" id="KW-1185">Reference proteome</keyword>